<keyword evidence="1" id="KW-0472">Membrane</keyword>
<sequence length="74" mass="8611">MNNDSQVIVSKKERLHWLDYSKTIGMYLVVLGHVKDNTLLLKGIIYSFHMPLFFFLSGFLHKLRIGGVSFVFHL</sequence>
<organism evidence="3 4">
    <name type="scientific">Phocaeicola vulgatus</name>
    <name type="common">Bacteroides vulgatus</name>
    <dbReference type="NCBI Taxonomy" id="821"/>
    <lineage>
        <taxon>Bacteria</taxon>
        <taxon>Pseudomonadati</taxon>
        <taxon>Bacteroidota</taxon>
        <taxon>Bacteroidia</taxon>
        <taxon>Bacteroidales</taxon>
        <taxon>Bacteroidaceae</taxon>
        <taxon>Phocaeicola</taxon>
    </lineage>
</organism>
<evidence type="ECO:0000313" key="3">
    <source>
        <dbReference type="EMBL" id="CUP47869.1"/>
    </source>
</evidence>
<keyword evidence="3" id="KW-0808">Transferase</keyword>
<evidence type="ECO:0000259" key="2">
    <source>
        <dbReference type="Pfam" id="PF01757"/>
    </source>
</evidence>
<dbReference type="RefSeq" id="WP_155519095.1">
    <property type="nucleotide sequence ID" value="NZ_CYZI01000058.1"/>
</dbReference>
<dbReference type="Pfam" id="PF01757">
    <property type="entry name" value="Acyl_transf_3"/>
    <property type="match status" value="1"/>
</dbReference>
<keyword evidence="1" id="KW-1133">Transmembrane helix</keyword>
<evidence type="ECO:0000256" key="1">
    <source>
        <dbReference type="SAM" id="Phobius"/>
    </source>
</evidence>
<dbReference type="InterPro" id="IPR002656">
    <property type="entry name" value="Acyl_transf_3_dom"/>
</dbReference>
<accession>A0A174NPK5</accession>
<dbReference type="GO" id="GO:0016747">
    <property type="term" value="F:acyltransferase activity, transferring groups other than amino-acyl groups"/>
    <property type="evidence" value="ECO:0007669"/>
    <property type="project" value="InterPro"/>
</dbReference>
<reference evidence="3 4" key="1">
    <citation type="submission" date="2015-09" db="EMBL/GenBank/DDBJ databases">
        <authorList>
            <consortium name="Pathogen Informatics"/>
        </authorList>
    </citation>
    <scope>NUCLEOTIDE SEQUENCE [LARGE SCALE GENOMIC DNA]</scope>
    <source>
        <strain evidence="3 4">2789STDY5834842</strain>
    </source>
</reference>
<proteinExistence type="predicted"/>
<keyword evidence="1" id="KW-0812">Transmembrane</keyword>
<dbReference type="InterPro" id="IPR052734">
    <property type="entry name" value="Nod_factor_acetyltransferase"/>
</dbReference>
<evidence type="ECO:0000313" key="4">
    <source>
        <dbReference type="Proteomes" id="UP000095333"/>
    </source>
</evidence>
<dbReference type="AlphaFoldDB" id="A0A174NPK5"/>
<dbReference type="Proteomes" id="UP000095333">
    <property type="component" value="Unassembled WGS sequence"/>
</dbReference>
<gene>
    <name evidence="3" type="ORF">ERS852457_04178</name>
</gene>
<dbReference type="PANTHER" id="PTHR37312:SF1">
    <property type="entry name" value="MEMBRANE-BOUND ACYLTRANSFERASE YKRP-RELATED"/>
    <property type="match status" value="1"/>
</dbReference>
<protein>
    <submittedName>
        <fullName evidence="3">Fucose 4-O-acetylase and related acetyltransferases</fullName>
    </submittedName>
</protein>
<feature type="domain" description="Acyltransferase 3" evidence="2">
    <location>
        <begin position="16"/>
        <end position="65"/>
    </location>
</feature>
<name>A0A174NPK5_PHOVU</name>
<dbReference type="EMBL" id="CYZI01000058">
    <property type="protein sequence ID" value="CUP47869.1"/>
    <property type="molecule type" value="Genomic_DNA"/>
</dbReference>
<feature type="transmembrane region" description="Helical" evidence="1">
    <location>
        <begin position="39"/>
        <end position="60"/>
    </location>
</feature>
<dbReference type="PANTHER" id="PTHR37312">
    <property type="entry name" value="MEMBRANE-BOUND ACYLTRANSFERASE YKRP-RELATED"/>
    <property type="match status" value="1"/>
</dbReference>